<dbReference type="AlphaFoldDB" id="A0A249KIJ7"/>
<evidence type="ECO:0000259" key="8">
    <source>
        <dbReference type="PROSITE" id="PS50928"/>
    </source>
</evidence>
<dbReference type="KEGG" id="psuf:A1sIA56_06535"/>
<dbReference type="GO" id="GO:0055085">
    <property type="term" value="P:transmembrane transport"/>
    <property type="evidence" value="ECO:0007669"/>
    <property type="project" value="InterPro"/>
</dbReference>
<evidence type="ECO:0000256" key="1">
    <source>
        <dbReference type="ARBA" id="ARBA00004651"/>
    </source>
</evidence>
<protein>
    <submittedName>
        <fullName evidence="9">Multiple sugar transport system permease protein</fullName>
    </submittedName>
</protein>
<dbReference type="SUPFAM" id="SSF161098">
    <property type="entry name" value="MetI-like"/>
    <property type="match status" value="1"/>
</dbReference>
<feature type="transmembrane region" description="Helical" evidence="7">
    <location>
        <begin position="192"/>
        <end position="216"/>
    </location>
</feature>
<accession>A0A249KIJ7</accession>
<dbReference type="CDD" id="cd06261">
    <property type="entry name" value="TM_PBP2"/>
    <property type="match status" value="1"/>
</dbReference>
<comment type="similarity">
    <text evidence="7">Belongs to the binding-protein-dependent transport system permease family.</text>
</comment>
<feature type="transmembrane region" description="Helical" evidence="7">
    <location>
        <begin position="114"/>
        <end position="135"/>
    </location>
</feature>
<keyword evidence="6 7" id="KW-0472">Membrane</keyword>
<keyword evidence="10" id="KW-1185">Reference proteome</keyword>
<dbReference type="Pfam" id="PF00528">
    <property type="entry name" value="BPD_transp_1"/>
    <property type="match status" value="1"/>
</dbReference>
<feature type="transmembrane region" description="Helical" evidence="7">
    <location>
        <begin position="18"/>
        <end position="36"/>
    </location>
</feature>
<evidence type="ECO:0000256" key="5">
    <source>
        <dbReference type="ARBA" id="ARBA00022989"/>
    </source>
</evidence>
<dbReference type="PROSITE" id="PS50928">
    <property type="entry name" value="ABC_TM1"/>
    <property type="match status" value="1"/>
</dbReference>
<feature type="transmembrane region" description="Helical" evidence="7">
    <location>
        <begin position="147"/>
        <end position="171"/>
    </location>
</feature>
<dbReference type="OrthoDB" id="9794684at2"/>
<dbReference type="EMBL" id="CP016773">
    <property type="protein sequence ID" value="ASY16525.1"/>
    <property type="molecule type" value="Genomic_DNA"/>
</dbReference>
<feature type="domain" description="ABC transmembrane type-1" evidence="8">
    <location>
        <begin position="79"/>
        <end position="270"/>
    </location>
</feature>
<dbReference type="InterPro" id="IPR035906">
    <property type="entry name" value="MetI-like_sf"/>
</dbReference>
<dbReference type="Gene3D" id="1.10.3720.10">
    <property type="entry name" value="MetI-like"/>
    <property type="match status" value="1"/>
</dbReference>
<keyword evidence="5 7" id="KW-1133">Transmembrane helix</keyword>
<evidence type="ECO:0000256" key="6">
    <source>
        <dbReference type="ARBA" id="ARBA00023136"/>
    </source>
</evidence>
<organism evidence="9 10">
    <name type="scientific">Candidatus Planktophila sulfonica</name>
    <dbReference type="NCBI Taxonomy" id="1884904"/>
    <lineage>
        <taxon>Bacteria</taxon>
        <taxon>Bacillati</taxon>
        <taxon>Actinomycetota</taxon>
        <taxon>Actinomycetes</taxon>
        <taxon>Candidatus Nanopelagicales</taxon>
        <taxon>Candidatus Nanopelagicaceae</taxon>
        <taxon>Candidatus Planktophila</taxon>
    </lineage>
</organism>
<keyword evidence="3" id="KW-1003">Cell membrane</keyword>
<reference evidence="9 10" key="1">
    <citation type="submission" date="2016-07" db="EMBL/GenBank/DDBJ databases">
        <title>High microdiversification within the ubiquitous acI lineage of Actinobacteria.</title>
        <authorList>
            <person name="Neuenschwander S.M."/>
            <person name="Salcher M."/>
            <person name="Ghai R."/>
            <person name="Pernthaler J."/>
        </authorList>
    </citation>
    <scope>NUCLEOTIDE SEQUENCE [LARGE SCALE GENOMIC DNA]</scope>
    <source>
        <strain evidence="9">MMS-IA-56</strain>
    </source>
</reference>
<keyword evidence="4 7" id="KW-0812">Transmembrane</keyword>
<dbReference type="Proteomes" id="UP000217215">
    <property type="component" value="Chromosome"/>
</dbReference>
<dbReference type="PANTHER" id="PTHR32243:SF18">
    <property type="entry name" value="INNER MEMBRANE ABC TRANSPORTER PERMEASE PROTEIN YCJP"/>
    <property type="match status" value="1"/>
</dbReference>
<keyword evidence="2 7" id="KW-0813">Transport</keyword>
<evidence type="ECO:0000313" key="10">
    <source>
        <dbReference type="Proteomes" id="UP000217215"/>
    </source>
</evidence>
<gene>
    <name evidence="9" type="ORF">A1sIA56_06535</name>
</gene>
<keyword evidence="9" id="KW-0762">Sugar transport</keyword>
<sequence>MTSIVVPKRQKRFTGKKVSLAISAWILGFLFFAPYFQMLLTALKPKEEITSIPPTYFPKKWAFENFIGVWKEIPLGTFIKSSFIISLSATLIVMFIAVPAAYYVARNDFRGRKVFLFLVLVTQMFAPTALVIGIFREIAKLNLVNTYLGLILVYAAFNMAFSIWILSSFFASIPQEVEEAAWIDGCSRLSTLIRIVLPLSLPGLATAFIFTFIAAWNEFVIALTLTSSPEQEPLTVGLTALIGFYQVQWQYLFAGSLIAIAPVVVLFALIEKWLVGGLTAGSVK</sequence>
<dbReference type="RefSeq" id="WP_095674089.1">
    <property type="nucleotide sequence ID" value="NZ_CP016773.1"/>
</dbReference>
<proteinExistence type="inferred from homology"/>
<evidence type="ECO:0000313" key="9">
    <source>
        <dbReference type="EMBL" id="ASY16525.1"/>
    </source>
</evidence>
<evidence type="ECO:0000256" key="4">
    <source>
        <dbReference type="ARBA" id="ARBA00022692"/>
    </source>
</evidence>
<comment type="subcellular location">
    <subcellularLocation>
        <location evidence="1 7">Cell membrane</location>
        <topology evidence="1 7">Multi-pass membrane protein</topology>
    </subcellularLocation>
</comment>
<dbReference type="PANTHER" id="PTHR32243">
    <property type="entry name" value="MALTOSE TRANSPORT SYSTEM PERMEASE-RELATED"/>
    <property type="match status" value="1"/>
</dbReference>
<evidence type="ECO:0000256" key="7">
    <source>
        <dbReference type="RuleBase" id="RU363032"/>
    </source>
</evidence>
<dbReference type="InterPro" id="IPR050901">
    <property type="entry name" value="BP-dep_ABC_trans_perm"/>
</dbReference>
<name>A0A249KIJ7_9ACTN</name>
<evidence type="ECO:0000256" key="2">
    <source>
        <dbReference type="ARBA" id="ARBA00022448"/>
    </source>
</evidence>
<feature type="transmembrane region" description="Helical" evidence="7">
    <location>
        <begin position="83"/>
        <end position="105"/>
    </location>
</feature>
<evidence type="ECO:0000256" key="3">
    <source>
        <dbReference type="ARBA" id="ARBA00022475"/>
    </source>
</evidence>
<dbReference type="InterPro" id="IPR000515">
    <property type="entry name" value="MetI-like"/>
</dbReference>
<feature type="transmembrane region" description="Helical" evidence="7">
    <location>
        <begin position="251"/>
        <end position="270"/>
    </location>
</feature>
<dbReference type="GO" id="GO:0005886">
    <property type="term" value="C:plasma membrane"/>
    <property type="evidence" value="ECO:0007669"/>
    <property type="project" value="UniProtKB-SubCell"/>
</dbReference>